<dbReference type="Pfam" id="PF02463">
    <property type="entry name" value="SMC_N"/>
    <property type="match status" value="1"/>
</dbReference>
<dbReference type="GO" id="GO:0030261">
    <property type="term" value="P:chromosome condensation"/>
    <property type="evidence" value="ECO:0007669"/>
    <property type="project" value="UniProtKB-KW"/>
</dbReference>
<keyword evidence="8" id="KW-0226">DNA condensation</keyword>
<dbReference type="InterPro" id="IPR027120">
    <property type="entry name" value="Smc2_ABC"/>
</dbReference>
<dbReference type="Pfam" id="PF06470">
    <property type="entry name" value="SMC_hinge"/>
    <property type="match status" value="1"/>
</dbReference>
<dbReference type="GO" id="GO:0005524">
    <property type="term" value="F:ATP binding"/>
    <property type="evidence" value="ECO:0007669"/>
    <property type="project" value="UniProtKB-KW"/>
</dbReference>
<evidence type="ECO:0000259" key="13">
    <source>
        <dbReference type="SMART" id="SM00968"/>
    </source>
</evidence>
<protein>
    <recommendedName>
        <fullName evidence="13">SMC hinge domain-containing protein</fullName>
    </recommendedName>
</protein>
<gene>
    <name evidence="14" type="ORF">g.51639</name>
</gene>
<evidence type="ECO:0000256" key="8">
    <source>
        <dbReference type="ARBA" id="ARBA00023067"/>
    </source>
</evidence>
<dbReference type="PANTHER" id="PTHR43977">
    <property type="entry name" value="STRUCTURAL MAINTENANCE OF CHROMOSOMES PROTEIN 3"/>
    <property type="match status" value="1"/>
</dbReference>
<dbReference type="AlphaFoldDB" id="A0A1D2A6F1"/>
<dbReference type="SUPFAM" id="SSF57997">
    <property type="entry name" value="Tropomyosin"/>
    <property type="match status" value="1"/>
</dbReference>
<evidence type="ECO:0000256" key="12">
    <source>
        <dbReference type="SAM" id="MobiDB-lite"/>
    </source>
</evidence>
<evidence type="ECO:0000256" key="5">
    <source>
        <dbReference type="ARBA" id="ARBA00022776"/>
    </source>
</evidence>
<keyword evidence="6" id="KW-0067">ATP-binding</keyword>
<dbReference type="InterPro" id="IPR036277">
    <property type="entry name" value="SMC_hinge_sf"/>
</dbReference>
<feature type="non-terminal residue" evidence="14">
    <location>
        <position position="1"/>
    </location>
</feature>
<feature type="coiled-coil region" evidence="11">
    <location>
        <begin position="892"/>
        <end position="968"/>
    </location>
</feature>
<dbReference type="Gene3D" id="1.10.287.1490">
    <property type="match status" value="1"/>
</dbReference>
<feature type="region of interest" description="Disordered" evidence="12">
    <location>
        <begin position="1217"/>
        <end position="1241"/>
    </location>
</feature>
<keyword evidence="7 11" id="KW-0175">Coiled coil</keyword>
<feature type="compositionally biased region" description="Basic and acidic residues" evidence="12">
    <location>
        <begin position="434"/>
        <end position="449"/>
    </location>
</feature>
<evidence type="ECO:0000256" key="7">
    <source>
        <dbReference type="ARBA" id="ARBA00023054"/>
    </source>
</evidence>
<dbReference type="GO" id="GO:0016887">
    <property type="term" value="F:ATP hydrolysis activity"/>
    <property type="evidence" value="ECO:0007669"/>
    <property type="project" value="InterPro"/>
</dbReference>
<accession>A0A1D2A6F1</accession>
<dbReference type="SUPFAM" id="SSF52540">
    <property type="entry name" value="P-loop containing nucleoside triphosphate hydrolases"/>
    <property type="match status" value="1"/>
</dbReference>
<keyword evidence="5" id="KW-0498">Mitosis</keyword>
<dbReference type="FunFam" id="3.40.50.300:FF:000278">
    <property type="entry name" value="Structural maintenance of chromosomes 2"/>
    <property type="match status" value="1"/>
</dbReference>
<evidence type="ECO:0000256" key="3">
    <source>
        <dbReference type="ARBA" id="ARBA00022618"/>
    </source>
</evidence>
<feature type="coiled-coil region" evidence="11">
    <location>
        <begin position="723"/>
        <end position="838"/>
    </location>
</feature>
<dbReference type="FunFam" id="3.40.50.300:FF:000385">
    <property type="entry name" value="Structural maintenance of chromosomes 2"/>
    <property type="match status" value="1"/>
</dbReference>
<dbReference type="Gene3D" id="3.30.70.1620">
    <property type="match status" value="1"/>
</dbReference>
<proteinExistence type="inferred from homology"/>
<keyword evidence="9" id="KW-0539">Nucleus</keyword>
<keyword evidence="3" id="KW-0132">Cell division</keyword>
<evidence type="ECO:0000256" key="6">
    <source>
        <dbReference type="ARBA" id="ARBA00022840"/>
    </source>
</evidence>
<dbReference type="InterPro" id="IPR027417">
    <property type="entry name" value="P-loop_NTPase"/>
</dbReference>
<feature type="coiled-coil region" evidence="11">
    <location>
        <begin position="1011"/>
        <end position="1077"/>
    </location>
</feature>
<dbReference type="InterPro" id="IPR010935">
    <property type="entry name" value="SMC_hinge"/>
</dbReference>
<dbReference type="Gene3D" id="3.40.50.300">
    <property type="entry name" value="P-loop containing nucleotide triphosphate hydrolases"/>
    <property type="match status" value="2"/>
</dbReference>
<keyword evidence="4" id="KW-0547">Nucleotide-binding</keyword>
<dbReference type="GO" id="GO:0005634">
    <property type="term" value="C:nucleus"/>
    <property type="evidence" value="ECO:0007669"/>
    <property type="project" value="UniProtKB-SubCell"/>
</dbReference>
<feature type="region of interest" description="Disordered" evidence="12">
    <location>
        <begin position="429"/>
        <end position="482"/>
    </location>
</feature>
<dbReference type="PIRSF" id="PIRSF005719">
    <property type="entry name" value="SMC"/>
    <property type="match status" value="1"/>
</dbReference>
<dbReference type="CDD" id="cd03273">
    <property type="entry name" value="ABC_SMC2_euk"/>
    <property type="match status" value="1"/>
</dbReference>
<sequence length="1241" mass="133537">EFWPREPRRDASTVERGLNPSVQAVVRQACEERGDFSVSRAGRAPRTLDMHIKEITVDGFKSYAQRVVIPGFDPQFNAITGLNGSGKSNILDSICFVLGIQNLQQVRASNLTDLVYKQGLAGVTKATVSIVFDNAAKDRSPVGYDHLDEITVTRQLVIGGRSKYLINGRVAEPSRVQNLFHSVQLNVNNPHFLIMQGRITKVLNMKPPEILGLIEEAAGTKMYEGKKQAALRTLDKKQVKLEEINRVLTEDIMPALNKLRGEKAAYMEWQHASSSLERLRHFCVAHRYVEAERSQKRGQADIDALIADMKELEAKGAALQQALKDRDDDIAGLQTEKDLQSSGEVRELTAAVDALSKRLVTETSTWKHAKESLAQEQGELARLEAALADLGEAELAARLEAAQVDAAAADATLAKCASDLAAAQAELAGAQAGDGRDASGKSMQERLADAKNAQTEAVSEAAQAATRAAHARKQLAEKRKALAAQQRGGSKLAAELAAARRAAAEAEAAVSASGHDPAAFEALQAREAAARREAERLQAARDDLASRLSAAVDFRYTPPDPRFDAARVRGVVAGLVRVSDPGDATALEVAAGGKLYQVVVDGEATAKALLARGQLRQRVTIIPLDRVAGRALPEAVVKAARREVGAAAAPALELVGYDADLSAAMRYVFGNAFVCKDVGAAKKLAFGRDTRARSVTLEGDEFNPAGTLTGGSRSKGSGVLSRLHELRAAEAELARKRVELEAARAELAARGAARERAEAAGRAAELARHALALLEARAAGSEAAQLEAAVAALEAEVEGAAAAEAAAKERRGLLEAAAAELERGIANFGRERDALTRRAAAAVKTGKAALEEAKAGQRAAAAALAAVAAEREAAEGEREGLRAGVQTARDGVAALEAEAESAARALAASKAEYDELAGRLAACKARLHDCDKEIAAAKKARALVEEEIAELSTKMRKLLARIDADKKRMGESGDLQQRLEKEYPWIPSEREHFGRPGTDYDFAARDPEEAYAEYEAACKTLESMNKRVNKKVMAMFDKAEAEYGELKRKRDVVEGDKRKIQEVMEELDEKKRAALETTWHKVNGDFGAIFSTLLPGTSAKLEPPEGETFLQGLEVRVAFGGVWKESLSELSGGQKSLLALSLILAMLLFKPAPIYILDEVDAALDLSHTQNIGRMIKTHFPQSQFIVVSLKEGMFNNANVLFRTKFVDGVSNVSRTVNKPTEARPSKAASQRAPLRENMRV</sequence>
<dbReference type="InterPro" id="IPR003395">
    <property type="entry name" value="RecF/RecN/SMC_N"/>
</dbReference>
<name>A0A1D2A6F1_AUXPR</name>
<evidence type="ECO:0000313" key="14">
    <source>
        <dbReference type="EMBL" id="JAT74789.1"/>
    </source>
</evidence>
<organism evidence="14">
    <name type="scientific">Auxenochlorella protothecoides</name>
    <name type="common">Green microalga</name>
    <name type="synonym">Chlorella protothecoides</name>
    <dbReference type="NCBI Taxonomy" id="3075"/>
    <lineage>
        <taxon>Eukaryota</taxon>
        <taxon>Viridiplantae</taxon>
        <taxon>Chlorophyta</taxon>
        <taxon>core chlorophytes</taxon>
        <taxon>Trebouxiophyceae</taxon>
        <taxon>Chlorellales</taxon>
        <taxon>Chlorellaceae</taxon>
        <taxon>Auxenochlorella</taxon>
    </lineage>
</organism>
<dbReference type="InterPro" id="IPR024704">
    <property type="entry name" value="SMC"/>
</dbReference>
<evidence type="ECO:0000256" key="11">
    <source>
        <dbReference type="SAM" id="Coils"/>
    </source>
</evidence>
<feature type="coiled-coil region" evidence="11">
    <location>
        <begin position="520"/>
        <end position="547"/>
    </location>
</feature>
<evidence type="ECO:0000256" key="10">
    <source>
        <dbReference type="ARBA" id="ARBA00023306"/>
    </source>
</evidence>
<feature type="domain" description="SMC hinge" evidence="13">
    <location>
        <begin position="566"/>
        <end position="685"/>
    </location>
</feature>
<feature type="compositionally biased region" description="Low complexity" evidence="12">
    <location>
        <begin position="453"/>
        <end position="468"/>
    </location>
</feature>
<dbReference type="SUPFAM" id="SSF75553">
    <property type="entry name" value="Smc hinge domain"/>
    <property type="match status" value="1"/>
</dbReference>
<dbReference type="Gene3D" id="1.20.1060.20">
    <property type="match status" value="1"/>
</dbReference>
<dbReference type="GO" id="GO:0005694">
    <property type="term" value="C:chromosome"/>
    <property type="evidence" value="ECO:0007669"/>
    <property type="project" value="InterPro"/>
</dbReference>
<dbReference type="SMART" id="SM00968">
    <property type="entry name" value="SMC_hinge"/>
    <property type="match status" value="1"/>
</dbReference>
<evidence type="ECO:0000256" key="4">
    <source>
        <dbReference type="ARBA" id="ARBA00022741"/>
    </source>
</evidence>
<evidence type="ECO:0000256" key="9">
    <source>
        <dbReference type="ARBA" id="ARBA00023242"/>
    </source>
</evidence>
<dbReference type="EMBL" id="GDKF01003833">
    <property type="protein sequence ID" value="JAT74789.1"/>
    <property type="molecule type" value="Transcribed_RNA"/>
</dbReference>
<comment type="similarity">
    <text evidence="2">Belongs to the SMC family. SMC2 subfamily.</text>
</comment>
<evidence type="ECO:0000256" key="2">
    <source>
        <dbReference type="ARBA" id="ARBA00005231"/>
    </source>
</evidence>
<keyword evidence="10" id="KW-0131">Cell cycle</keyword>
<evidence type="ECO:0000256" key="1">
    <source>
        <dbReference type="ARBA" id="ARBA00004123"/>
    </source>
</evidence>
<comment type="subcellular location">
    <subcellularLocation>
        <location evidence="1">Nucleus</location>
    </subcellularLocation>
</comment>
<feature type="coiled-coil region" evidence="11">
    <location>
        <begin position="295"/>
        <end position="329"/>
    </location>
</feature>
<dbReference type="GO" id="GO:0051301">
    <property type="term" value="P:cell division"/>
    <property type="evidence" value="ECO:0007669"/>
    <property type="project" value="UniProtKB-KW"/>
</dbReference>
<reference evidence="14" key="1">
    <citation type="submission" date="2015-08" db="EMBL/GenBank/DDBJ databases">
        <authorList>
            <person name="Babu N.S."/>
            <person name="Beckwith C.J."/>
            <person name="Beseler K.G."/>
            <person name="Brison A."/>
            <person name="Carone J.V."/>
            <person name="Caskin T.P."/>
            <person name="Diamond M."/>
            <person name="Durham M.E."/>
            <person name="Foxe J.M."/>
            <person name="Go M."/>
            <person name="Henderson B.A."/>
            <person name="Jones I.B."/>
            <person name="McGettigan J.A."/>
            <person name="Micheletti S.J."/>
            <person name="Nasrallah M.E."/>
            <person name="Ortiz D."/>
            <person name="Piller C.R."/>
            <person name="Privatt S.R."/>
            <person name="Schneider S.L."/>
            <person name="Sharp S."/>
            <person name="Smith T.C."/>
            <person name="Stanton J.D."/>
            <person name="Ullery H.E."/>
            <person name="Wilson R.J."/>
            <person name="Serrano M.G."/>
            <person name="Buck G."/>
            <person name="Lee V."/>
            <person name="Wang Y."/>
            <person name="Carvalho R."/>
            <person name="Voegtly L."/>
            <person name="Shi R."/>
            <person name="Duckworth R."/>
            <person name="Johnson A."/>
            <person name="Loviza R."/>
            <person name="Walstead R."/>
            <person name="Shah Z."/>
            <person name="Kiflezghi M."/>
            <person name="Wade K."/>
            <person name="Ball S.L."/>
            <person name="Bradley K.W."/>
            <person name="Asai D.J."/>
            <person name="Bowman C.A."/>
            <person name="Russell D.A."/>
            <person name="Pope W.H."/>
            <person name="Jacobs-Sera D."/>
            <person name="Hendrix R.W."/>
            <person name="Hatfull G.F."/>
        </authorList>
    </citation>
    <scope>NUCLEOTIDE SEQUENCE</scope>
</reference>